<accession>A0A1G6XZ47</accession>
<dbReference type="Gene3D" id="2.60.40.10">
    <property type="entry name" value="Immunoglobulins"/>
    <property type="match status" value="1"/>
</dbReference>
<evidence type="ECO:0008006" key="4">
    <source>
        <dbReference type="Google" id="ProtNLM"/>
    </source>
</evidence>
<feature type="chain" id="PRO_5011511890" description="Alpha/beta hydrolase family protein" evidence="1">
    <location>
        <begin position="22"/>
        <end position="429"/>
    </location>
</feature>
<proteinExistence type="predicted"/>
<feature type="signal peptide" evidence="1">
    <location>
        <begin position="1"/>
        <end position="21"/>
    </location>
</feature>
<evidence type="ECO:0000313" key="3">
    <source>
        <dbReference type="Proteomes" id="UP000198757"/>
    </source>
</evidence>
<keyword evidence="1" id="KW-0732">Signal</keyword>
<dbReference type="EMBL" id="FMZO01000014">
    <property type="protein sequence ID" value="SDD83340.1"/>
    <property type="molecule type" value="Genomic_DNA"/>
</dbReference>
<dbReference type="RefSeq" id="WP_090392049.1">
    <property type="nucleotide sequence ID" value="NZ_FMZO01000014.1"/>
</dbReference>
<evidence type="ECO:0000256" key="1">
    <source>
        <dbReference type="SAM" id="SignalP"/>
    </source>
</evidence>
<protein>
    <recommendedName>
        <fullName evidence="4">Alpha/beta hydrolase family protein</fullName>
    </recommendedName>
</protein>
<keyword evidence="3" id="KW-1185">Reference proteome</keyword>
<dbReference type="SUPFAM" id="SSF53474">
    <property type="entry name" value="alpha/beta-Hydrolases"/>
    <property type="match status" value="1"/>
</dbReference>
<dbReference type="InterPro" id="IPR029058">
    <property type="entry name" value="AB_hydrolase_fold"/>
</dbReference>
<name>A0A1G6XZ47_NIADE</name>
<evidence type="ECO:0000313" key="2">
    <source>
        <dbReference type="EMBL" id="SDD83340.1"/>
    </source>
</evidence>
<dbReference type="Gene3D" id="3.40.50.1820">
    <property type="entry name" value="alpha/beta hydrolase"/>
    <property type="match status" value="1"/>
</dbReference>
<reference evidence="3" key="1">
    <citation type="submission" date="2016-10" db="EMBL/GenBank/DDBJ databases">
        <authorList>
            <person name="Varghese N."/>
            <person name="Submissions S."/>
        </authorList>
    </citation>
    <scope>NUCLEOTIDE SEQUENCE [LARGE SCALE GENOMIC DNA]</scope>
    <source>
        <strain evidence="3">DSM 25811 / CCM 8410 / LMG 26954 / E90</strain>
    </source>
</reference>
<dbReference type="OrthoDB" id="787761at2"/>
<sequence>MNKAGWWLGLCGLLMPLSARAQKNTAPGYQVRQVANGKVYIITQTDAHYTFDSARYAVFIPDSVSGLQGIFVHQHGCTMEGRGIATAFDLQYQAFAKKWNLAIVGPDLYSAKGNCHDWRNPGSGSGPALIKALAAIGKASGHKELAALPWLLWGHSGGGYWALSMLREYPKRILAVFGYSPAFEPGAYPPAALEVPVMMRHAGPAGDACCWQTSIREFGKLRSRGGYASIACTPYQSHNYSYVRYIAIPFYEAVLRQRLPSAPGAGYAAMRPADRSQAWLGDTVSYNIYPAQRFPGNKRNAAWFPDSATAAKWREYVITGTVIDHTPPPAPNHVRGVQVQGDAIMLSWQADADIESGISHFNIYRNDQLIGRFPETGTCQNFDTNGDDAYPRELPALQIGIPHSGASSSTISVSTVNLFGLESARTVLP</sequence>
<organism evidence="2 3">
    <name type="scientific">Niabella drilacis (strain DSM 25811 / CCM 8410 / CCUG 62505 / LMG 26954 / E90)</name>
    <dbReference type="NCBI Taxonomy" id="1285928"/>
    <lineage>
        <taxon>Bacteria</taxon>
        <taxon>Pseudomonadati</taxon>
        <taxon>Bacteroidota</taxon>
        <taxon>Chitinophagia</taxon>
        <taxon>Chitinophagales</taxon>
        <taxon>Chitinophagaceae</taxon>
        <taxon>Niabella</taxon>
    </lineage>
</organism>
<dbReference type="AlphaFoldDB" id="A0A1G6XZ47"/>
<dbReference type="STRING" id="1285928.SAMN04487894_11471"/>
<dbReference type="InterPro" id="IPR013783">
    <property type="entry name" value="Ig-like_fold"/>
</dbReference>
<dbReference type="Proteomes" id="UP000198757">
    <property type="component" value="Unassembled WGS sequence"/>
</dbReference>
<gene>
    <name evidence="2" type="ORF">SAMN04487894_11471</name>
</gene>